<evidence type="ECO:0000313" key="3">
    <source>
        <dbReference type="Proteomes" id="UP001241226"/>
    </source>
</evidence>
<protein>
    <submittedName>
        <fullName evidence="2">Uncharacterized protein</fullName>
    </submittedName>
</protein>
<keyword evidence="1" id="KW-0812">Transmembrane</keyword>
<keyword evidence="1" id="KW-0472">Membrane</keyword>
<evidence type="ECO:0000256" key="1">
    <source>
        <dbReference type="SAM" id="Phobius"/>
    </source>
</evidence>
<dbReference type="RefSeq" id="WP_261917128.1">
    <property type="nucleotide sequence ID" value="NZ_CALYLG010000363.1"/>
</dbReference>
<proteinExistence type="predicted"/>
<accession>A0ABD7YKL3</accession>
<evidence type="ECO:0000313" key="2">
    <source>
        <dbReference type="EMBL" id="WGK85396.1"/>
    </source>
</evidence>
<name>A0ABD7YKL3_9VIBR</name>
<dbReference type="Proteomes" id="UP001241226">
    <property type="component" value="Chromosome 1"/>
</dbReference>
<keyword evidence="1" id="KW-1133">Transmembrane helix</keyword>
<sequence>MNDDIRAGLVLFATFVGLLIWAKSSGHLDKILMGLAASLGVAAAACTIVFRLTIATLPIWGGAMILYWIFS</sequence>
<dbReference type="EMBL" id="CP118711">
    <property type="protein sequence ID" value="WGK85396.1"/>
    <property type="molecule type" value="Genomic_DNA"/>
</dbReference>
<gene>
    <name evidence="2" type="ORF">PYE67_00490</name>
</gene>
<reference evidence="2 3" key="1">
    <citation type="submission" date="2022-02" db="EMBL/GenBank/DDBJ databases">
        <title>Emergence and expansion in Europe of a Vibrio aestuarianus clonal complex pathogenic for oysters.</title>
        <authorList>
            <person name="Mesnil A."/>
            <person name="Travers M.-A."/>
        </authorList>
    </citation>
    <scope>NUCLEOTIDE SEQUENCE [LARGE SCALE GENOMIC DNA]</scope>
    <source>
        <strain evidence="2 3">U17</strain>
    </source>
</reference>
<dbReference type="AlphaFoldDB" id="A0ABD7YKL3"/>
<organism evidence="2 3">
    <name type="scientific">Vibrio aestuarianus</name>
    <dbReference type="NCBI Taxonomy" id="28171"/>
    <lineage>
        <taxon>Bacteria</taxon>
        <taxon>Pseudomonadati</taxon>
        <taxon>Pseudomonadota</taxon>
        <taxon>Gammaproteobacteria</taxon>
        <taxon>Vibrionales</taxon>
        <taxon>Vibrionaceae</taxon>
        <taxon>Vibrio</taxon>
    </lineage>
</organism>
<feature type="transmembrane region" description="Helical" evidence="1">
    <location>
        <begin position="38"/>
        <end position="70"/>
    </location>
</feature>